<accession>A0ABR2QGM0</accession>
<protein>
    <submittedName>
        <fullName evidence="2">Uncharacterized protein</fullName>
    </submittedName>
</protein>
<name>A0ABR2QGM0_9ROSI</name>
<proteinExistence type="predicted"/>
<keyword evidence="3" id="KW-1185">Reference proteome</keyword>
<dbReference type="PANTHER" id="PTHR47186">
    <property type="entry name" value="LEUCINE-RICH REPEAT-CONTAINING PROTEIN 57"/>
    <property type="match status" value="1"/>
</dbReference>
<dbReference type="Gene3D" id="3.80.10.10">
    <property type="entry name" value="Ribonuclease Inhibitor"/>
    <property type="match status" value="2"/>
</dbReference>
<reference evidence="2 3" key="1">
    <citation type="journal article" date="2024" name="G3 (Bethesda)">
        <title>Genome assembly of Hibiscus sabdariffa L. provides insights into metabolisms of medicinal natural products.</title>
        <authorList>
            <person name="Kim T."/>
        </authorList>
    </citation>
    <scope>NUCLEOTIDE SEQUENCE [LARGE SCALE GENOMIC DNA]</scope>
    <source>
        <strain evidence="2">TK-2024</strain>
        <tissue evidence="2">Old leaves</tissue>
    </source>
</reference>
<dbReference type="PANTHER" id="PTHR47186:SF20">
    <property type="entry name" value="DISEASE RESISTANCE PROTEIN RPS5-LIKE"/>
    <property type="match status" value="1"/>
</dbReference>
<evidence type="ECO:0000256" key="1">
    <source>
        <dbReference type="SAM" id="MobiDB-lite"/>
    </source>
</evidence>
<comment type="caution">
    <text evidence="2">The sequence shown here is derived from an EMBL/GenBank/DDBJ whole genome shotgun (WGS) entry which is preliminary data.</text>
</comment>
<dbReference type="SUPFAM" id="SSF52058">
    <property type="entry name" value="L domain-like"/>
    <property type="match status" value="1"/>
</dbReference>
<organism evidence="2 3">
    <name type="scientific">Hibiscus sabdariffa</name>
    <name type="common">roselle</name>
    <dbReference type="NCBI Taxonomy" id="183260"/>
    <lineage>
        <taxon>Eukaryota</taxon>
        <taxon>Viridiplantae</taxon>
        <taxon>Streptophyta</taxon>
        <taxon>Embryophyta</taxon>
        <taxon>Tracheophyta</taxon>
        <taxon>Spermatophyta</taxon>
        <taxon>Magnoliopsida</taxon>
        <taxon>eudicotyledons</taxon>
        <taxon>Gunneridae</taxon>
        <taxon>Pentapetalae</taxon>
        <taxon>rosids</taxon>
        <taxon>malvids</taxon>
        <taxon>Malvales</taxon>
        <taxon>Malvaceae</taxon>
        <taxon>Malvoideae</taxon>
        <taxon>Hibiscus</taxon>
    </lineage>
</organism>
<dbReference type="EMBL" id="JBBPBN010000040">
    <property type="protein sequence ID" value="KAK8999616.1"/>
    <property type="molecule type" value="Genomic_DNA"/>
</dbReference>
<evidence type="ECO:0000313" key="3">
    <source>
        <dbReference type="Proteomes" id="UP001396334"/>
    </source>
</evidence>
<dbReference type="Proteomes" id="UP001396334">
    <property type="component" value="Unassembled WGS sequence"/>
</dbReference>
<feature type="region of interest" description="Disordered" evidence="1">
    <location>
        <begin position="462"/>
        <end position="501"/>
    </location>
</feature>
<evidence type="ECO:0000313" key="2">
    <source>
        <dbReference type="EMBL" id="KAK8999616.1"/>
    </source>
</evidence>
<sequence length="525" mass="60059">MEQLWNEDANMDLVNLRVIDVSFSKNLKKIPNLLGAINLKILDCAGCESLVEIPSIRHLTSLREFYICGCSKVNKFPELPNNLSELDLSFTGIEEVPDSTEHLLTLETLNLNGTKVKTVPINILKLESLDIIYLSSCPMVEFPEILTCLISLDLSGTQIEEVVLSFDNLSSIRYLNLFASSIQKLRCNIPLSGSKSLESLEVNCCWSLELLSELPPYMRVLHACECRKLKEVSFADQNLYPFDSPDRYVYSEEYLMLFFECLSLNQVSIDNIEANAMLKIGFLAKKWIARRKYAYDRGRLVCCFPGDKISANMFKFRSNNSWLNLKIAPNKCSGRRFLAFAICLVVDLTQRYHRRVGIKFVCDYQLTSTGGDGSEMLHSEFYDEFYDELSELGPRDIGDHVLILFENDMIHEDKNYEEASFEFYIKSSCYDEEGNETEDNEIYVDQCGVHVCYVDAESNESFSSSESFNSDERRNDESNNNFDSQEDANIEKMHDNCLTKTRPAVNKRSFVYDGEEGDGGHKRSK</sequence>
<dbReference type="InterPro" id="IPR032675">
    <property type="entry name" value="LRR_dom_sf"/>
</dbReference>
<gene>
    <name evidence="2" type="ORF">V6N11_070775</name>
</gene>